<evidence type="ECO:0000256" key="3">
    <source>
        <dbReference type="ARBA" id="ARBA00022814"/>
    </source>
</evidence>
<evidence type="ECO:0000256" key="6">
    <source>
        <dbReference type="ARBA" id="ARBA00023163"/>
    </source>
</evidence>
<evidence type="ECO:0000256" key="2">
    <source>
        <dbReference type="ARBA" id="ARBA00022490"/>
    </source>
</evidence>
<dbReference type="SUPFAM" id="SSF47794">
    <property type="entry name" value="Rad51 N-terminal domain-like"/>
    <property type="match status" value="2"/>
</dbReference>
<evidence type="ECO:0000256" key="5">
    <source>
        <dbReference type="ARBA" id="ARBA00023015"/>
    </source>
</evidence>
<comment type="subcellular location">
    <subcellularLocation>
        <location evidence="7">Cytoplasm</location>
    </subcellularLocation>
</comment>
<accession>A0ABY5DK15</accession>
<evidence type="ECO:0000313" key="9">
    <source>
        <dbReference type="EMBL" id="UTC24826.1"/>
    </source>
</evidence>
<keyword evidence="2 7" id="KW-0963">Cytoplasm</keyword>
<dbReference type="Pfam" id="PF08529">
    <property type="entry name" value="NusA_N"/>
    <property type="match status" value="1"/>
</dbReference>
<evidence type="ECO:0000313" key="10">
    <source>
        <dbReference type="Proteomes" id="UP001055955"/>
    </source>
</evidence>
<evidence type="ECO:0000256" key="7">
    <source>
        <dbReference type="HAMAP-Rule" id="MF_00945"/>
    </source>
</evidence>
<dbReference type="InterPro" id="IPR010995">
    <property type="entry name" value="DNA_repair_Rad51/TF_NusA_a-hlx"/>
</dbReference>
<dbReference type="PANTHER" id="PTHR22648">
    <property type="entry name" value="TRANSCRIPTION TERMINATION FACTOR NUSA"/>
    <property type="match status" value="1"/>
</dbReference>
<dbReference type="Gene3D" id="2.40.50.140">
    <property type="entry name" value="Nucleic acid-binding proteins"/>
    <property type="match status" value="1"/>
</dbReference>
<dbReference type="InterPro" id="IPR036555">
    <property type="entry name" value="NusA_N_sf"/>
</dbReference>
<dbReference type="Pfam" id="PF14520">
    <property type="entry name" value="HHH_5"/>
    <property type="match status" value="2"/>
</dbReference>
<comment type="subunit">
    <text evidence="7">Monomer. Binds directly to the core enzyme of the DNA-dependent RNA polymerase and to nascent RNA.</text>
</comment>
<dbReference type="Gene3D" id="3.30.300.20">
    <property type="match status" value="2"/>
</dbReference>
<dbReference type="NCBIfam" id="TIGR01953">
    <property type="entry name" value="NusA"/>
    <property type="match status" value="1"/>
</dbReference>
<dbReference type="InterPro" id="IPR009019">
    <property type="entry name" value="KH_sf_prok-type"/>
</dbReference>
<comment type="function">
    <text evidence="7">Participates in both transcription termination and antitermination.</text>
</comment>
<dbReference type="Pfam" id="PF13184">
    <property type="entry name" value="KH_NusA_1st"/>
    <property type="match status" value="1"/>
</dbReference>
<keyword evidence="1 7" id="KW-0806">Transcription termination</keyword>
<dbReference type="PANTHER" id="PTHR22648:SF0">
    <property type="entry name" value="TRANSCRIPTION TERMINATION_ANTITERMINATION PROTEIN NUSA"/>
    <property type="match status" value="1"/>
</dbReference>
<name>A0ABY5DK15_9GAMM</name>
<dbReference type="InterPro" id="IPR004087">
    <property type="entry name" value="KH_dom"/>
</dbReference>
<dbReference type="Gene3D" id="1.10.150.20">
    <property type="entry name" value="5' to 3' exonuclease, C-terminal subdomain"/>
    <property type="match status" value="2"/>
</dbReference>
<dbReference type="InterPro" id="IPR025249">
    <property type="entry name" value="TF_NusA_KH_1st"/>
</dbReference>
<dbReference type="InterPro" id="IPR012340">
    <property type="entry name" value="NA-bd_OB-fold"/>
</dbReference>
<dbReference type="InterPro" id="IPR030842">
    <property type="entry name" value="TF_NusA_bacterial"/>
</dbReference>
<dbReference type="InterPro" id="IPR013735">
    <property type="entry name" value="TF_NusA_N"/>
</dbReference>
<sequence>MTQSIITYIQAVAAEKGLNPEDVFSALELALATSTKKTFSEDITISCEINRKTGESTYYRVWTVVSDDYEDFNPDQEIRISDTKKDYDNLSIGDDIIEELNLDLSSDDGGASSSVGRIEIEKAKQVMLKAVRDAERAHIAREYESAIGDLFIGEVTHVSRASITLETTGIQAEIPRSELIPKEIIRKGDRIQGCLTHINVEGRGPLLQLSRKNNSMLATLFKQEVPEISEGIIQIKAAARDPGSRAKIAVKSNDARIDPIGACIGVKGSRVQAISNELHGERIDIIKWDNDPALLAVNALSPAEVRSIDINDEERTMNIAISTEMLSQAIGKSGQNINLASELVGWKLKIISNEQANELSKKMIDTAINIFTNKIDVDESVATALANENIKTISELADTDIETIAAIDGFDTEIAEELINRAKDYLLDLALSGNDEIDALMELDGMTMTVAEQLISTNISNRDALADMSVDELTESIRIDADQAAKIILSARAHWFEQDTDKPQ</sequence>
<reference evidence="9 10" key="1">
    <citation type="journal article" date="2022" name="Nat. Microbiol.">
        <title>The microbiome of a bacterivorous marine choanoflagellate contains a resource-demanding obligate bacterial associate.</title>
        <authorList>
            <person name="Needham D.M."/>
            <person name="Poirier C."/>
            <person name="Bachy C."/>
            <person name="George E.E."/>
            <person name="Wilken S."/>
            <person name="Yung C.C.M."/>
            <person name="Limardo A.J."/>
            <person name="Morando M."/>
            <person name="Sudek L."/>
            <person name="Malmstrom R.R."/>
            <person name="Keeling P.J."/>
            <person name="Santoro A.E."/>
            <person name="Worden A.Z."/>
        </authorList>
    </citation>
    <scope>NUCLEOTIDE SEQUENCE [LARGE SCALE GENOMIC DNA]</scope>
    <source>
        <strain evidence="9 10">Comchoano-1</strain>
    </source>
</reference>
<dbReference type="InterPro" id="IPR010213">
    <property type="entry name" value="TF_NusA"/>
</dbReference>
<keyword evidence="10" id="KW-1185">Reference proteome</keyword>
<dbReference type="CDD" id="cd02134">
    <property type="entry name" value="KH-II_NusA_rpt1"/>
    <property type="match status" value="1"/>
</dbReference>
<keyword evidence="3 7" id="KW-0889">Transcription antitermination</keyword>
<feature type="domain" description="S1 motif" evidence="8">
    <location>
        <begin position="148"/>
        <end position="212"/>
    </location>
</feature>
<dbReference type="RefSeq" id="WP_258568615.1">
    <property type="nucleotide sequence ID" value="NZ_CP092900.1"/>
</dbReference>
<dbReference type="HAMAP" id="MF_00945_B">
    <property type="entry name" value="NusA_B"/>
    <property type="match status" value="1"/>
</dbReference>
<dbReference type="PROSITE" id="PS50084">
    <property type="entry name" value="KH_TYPE_1"/>
    <property type="match status" value="1"/>
</dbReference>
<protein>
    <recommendedName>
        <fullName evidence="7">Transcription termination/antitermination protein NusA</fullName>
    </recommendedName>
</protein>
<dbReference type="Pfam" id="PF26594">
    <property type="entry name" value="KH_NusA_2nd"/>
    <property type="match status" value="1"/>
</dbReference>
<gene>
    <name evidence="7 9" type="primary">nusA</name>
    <name evidence="9" type="ORF">MMH89_01495</name>
</gene>
<dbReference type="Proteomes" id="UP001055955">
    <property type="component" value="Chromosome"/>
</dbReference>
<dbReference type="EMBL" id="CP092900">
    <property type="protein sequence ID" value="UTC24826.1"/>
    <property type="molecule type" value="Genomic_DNA"/>
</dbReference>
<keyword evidence="6 7" id="KW-0804">Transcription</keyword>
<comment type="similarity">
    <text evidence="7">Belongs to the NusA family.</text>
</comment>
<organism evidence="9 10">
    <name type="scientific">Candidatus Comchoanobacter bicostacola</name>
    <dbReference type="NCBI Taxonomy" id="2919598"/>
    <lineage>
        <taxon>Bacteria</taxon>
        <taxon>Pseudomonadati</taxon>
        <taxon>Pseudomonadota</taxon>
        <taxon>Gammaproteobacteria</taxon>
        <taxon>Candidatus Comchoanobacterales</taxon>
        <taxon>Candidatus Comchoanobacteraceae</taxon>
        <taxon>Candidatus Comchoanobacter</taxon>
    </lineage>
</organism>
<dbReference type="SMART" id="SM00322">
    <property type="entry name" value="KH"/>
    <property type="match status" value="2"/>
</dbReference>
<dbReference type="SUPFAM" id="SSF54814">
    <property type="entry name" value="Prokaryotic type KH domain (KH-domain type II)"/>
    <property type="match status" value="2"/>
</dbReference>
<evidence type="ECO:0000256" key="1">
    <source>
        <dbReference type="ARBA" id="ARBA00022472"/>
    </source>
</evidence>
<evidence type="ECO:0000256" key="4">
    <source>
        <dbReference type="ARBA" id="ARBA00022884"/>
    </source>
</evidence>
<dbReference type="InterPro" id="IPR003029">
    <property type="entry name" value="S1_domain"/>
</dbReference>
<dbReference type="SUPFAM" id="SSF69705">
    <property type="entry name" value="Transcription factor NusA, N-terminal domain"/>
    <property type="match status" value="1"/>
</dbReference>
<dbReference type="CDD" id="cd22529">
    <property type="entry name" value="KH-II_NusA_rpt2"/>
    <property type="match status" value="1"/>
</dbReference>
<keyword evidence="5 7" id="KW-0805">Transcription regulation</keyword>
<dbReference type="SUPFAM" id="SSF50249">
    <property type="entry name" value="Nucleic acid-binding proteins"/>
    <property type="match status" value="1"/>
</dbReference>
<dbReference type="InterPro" id="IPR058582">
    <property type="entry name" value="KH_NusA_2nd"/>
</dbReference>
<keyword evidence="4 7" id="KW-0694">RNA-binding</keyword>
<dbReference type="InterPro" id="IPR015946">
    <property type="entry name" value="KH_dom-like_a/b"/>
</dbReference>
<dbReference type="PROSITE" id="PS50126">
    <property type="entry name" value="S1"/>
    <property type="match status" value="1"/>
</dbReference>
<evidence type="ECO:0000259" key="8">
    <source>
        <dbReference type="PROSITE" id="PS50126"/>
    </source>
</evidence>
<dbReference type="Gene3D" id="3.30.1480.10">
    <property type="entry name" value="NusA, N-terminal domain"/>
    <property type="match status" value="1"/>
</dbReference>
<proteinExistence type="inferred from homology"/>